<feature type="region of interest" description="Disordered" evidence="1">
    <location>
        <begin position="148"/>
        <end position="192"/>
    </location>
</feature>
<dbReference type="AlphaFoldDB" id="A0AAV8STF2"/>
<reference evidence="2 3" key="1">
    <citation type="submission" date="2021-09" db="EMBL/GenBank/DDBJ databases">
        <title>Genomic insights and catalytic innovation underlie evolution of tropane alkaloids biosynthesis.</title>
        <authorList>
            <person name="Wang Y.-J."/>
            <person name="Tian T."/>
            <person name="Huang J.-P."/>
            <person name="Huang S.-X."/>
        </authorList>
    </citation>
    <scope>NUCLEOTIDE SEQUENCE [LARGE SCALE GENOMIC DNA]</scope>
    <source>
        <strain evidence="2">KIB-2018</strain>
        <tissue evidence="2">Leaf</tissue>
    </source>
</reference>
<dbReference type="PANTHER" id="PTHR33052">
    <property type="entry name" value="DUF4228 DOMAIN PROTEIN-RELATED"/>
    <property type="match status" value="1"/>
</dbReference>
<evidence type="ECO:0000313" key="2">
    <source>
        <dbReference type="EMBL" id="KAJ8755333.1"/>
    </source>
</evidence>
<keyword evidence="3" id="KW-1185">Reference proteome</keyword>
<dbReference type="EMBL" id="JAIWQS010000009">
    <property type="protein sequence ID" value="KAJ8755333.1"/>
    <property type="molecule type" value="Genomic_DNA"/>
</dbReference>
<sequence>MGISGWFCSNSSHNMVVKIVYPGGNIELHENPILAAEIMLQNPESTVAYPRVFKDPWATVAPDTMLMLGQKYYVLPVSTIRKLQRRSLRYTATPKTHDHEEDESDDEVYSNCCFIQTKNSRKTNGCLSDDHCFSFLKTEARIRIGDALESTGSKSSPGTCSESRELIRKRKRDSRGSPYNHWKPRLGRIYEE</sequence>
<dbReference type="Proteomes" id="UP001159364">
    <property type="component" value="Linkage Group LG09"/>
</dbReference>
<feature type="compositionally biased region" description="Polar residues" evidence="1">
    <location>
        <begin position="150"/>
        <end position="161"/>
    </location>
</feature>
<evidence type="ECO:0000313" key="3">
    <source>
        <dbReference type="Proteomes" id="UP001159364"/>
    </source>
</evidence>
<organism evidence="2 3">
    <name type="scientific">Erythroxylum novogranatense</name>
    <dbReference type="NCBI Taxonomy" id="1862640"/>
    <lineage>
        <taxon>Eukaryota</taxon>
        <taxon>Viridiplantae</taxon>
        <taxon>Streptophyta</taxon>
        <taxon>Embryophyta</taxon>
        <taxon>Tracheophyta</taxon>
        <taxon>Spermatophyta</taxon>
        <taxon>Magnoliopsida</taxon>
        <taxon>eudicotyledons</taxon>
        <taxon>Gunneridae</taxon>
        <taxon>Pentapetalae</taxon>
        <taxon>rosids</taxon>
        <taxon>fabids</taxon>
        <taxon>Malpighiales</taxon>
        <taxon>Erythroxylaceae</taxon>
        <taxon>Erythroxylum</taxon>
    </lineage>
</organism>
<proteinExistence type="predicted"/>
<accession>A0AAV8STF2</accession>
<protein>
    <submittedName>
        <fullName evidence="2">Uncharacterized protein</fullName>
    </submittedName>
</protein>
<dbReference type="InterPro" id="IPR025322">
    <property type="entry name" value="PADRE_dom"/>
</dbReference>
<comment type="caution">
    <text evidence="2">The sequence shown here is derived from an EMBL/GenBank/DDBJ whole genome shotgun (WGS) entry which is preliminary data.</text>
</comment>
<gene>
    <name evidence="2" type="ORF">K2173_019131</name>
</gene>
<evidence type="ECO:0000256" key="1">
    <source>
        <dbReference type="SAM" id="MobiDB-lite"/>
    </source>
</evidence>
<name>A0AAV8STF2_9ROSI</name>
<dbReference type="Pfam" id="PF14009">
    <property type="entry name" value="PADRE"/>
    <property type="match status" value="1"/>
</dbReference>